<feature type="coiled-coil region" evidence="1">
    <location>
        <begin position="423"/>
        <end position="478"/>
    </location>
</feature>
<proteinExistence type="predicted"/>
<keyword evidence="3" id="KW-1185">Reference proteome</keyword>
<accession>A0ABN7NCE0</accession>
<protein>
    <submittedName>
        <fullName evidence="2">Uncharacterized protein</fullName>
    </submittedName>
</protein>
<sequence length="512" mass="58664">MCSWSNRDGVGSLQRQTEVLRTLLDSERQRVNKALASADQSALAVQEVCRERDVIKAEKESYSHQLEELEHQLQEMHIQCLNCKNENQVIRAELSTLEAQLTKERSKLYRLREDKKILLDKLLDNVYLGYMMDKVFLGYLMDKVWLGYMLDKVFLGYLMDKVWLGYMLDKMWLDTRTREGAVAVQSGSPRQSTWHLLHNMLPLIAYRPGCVRTGSGPYLFKQNKKTRIVVRRTERFQTYLFVANIDNMLLTVLLVLFETLEIDLIAGDGKVGARIPVGCTEAGFPALSSNAGRRRMNHTSIRPYYRLPSEVTHAQSESDCPPQASIREAASSDSYSWSPSVLQSLLTSGDEEDVFLVLQVQTTDESLIIKSESLSHVQTSCRELQTKLLTQTQQTSLTKTQLAEANSTVAMMKKQECQLRGEIAEMKRTLGELLVSVEELESKLASKVLANQELEVKIHEQNRELKELRERLSEALQCQESWQFRAVRVVSLCLHYPYYLLQGLVYLYNTAN</sequence>
<evidence type="ECO:0000313" key="2">
    <source>
        <dbReference type="EMBL" id="CAG2053498.1"/>
    </source>
</evidence>
<dbReference type="PANTHER" id="PTHR43941:SF1">
    <property type="entry name" value="STRUCTURAL MAINTENANCE OF CHROMOSOMES PROTEIN 2"/>
    <property type="match status" value="1"/>
</dbReference>
<gene>
    <name evidence="2" type="ORF">TPAB3V08_LOCUS550</name>
</gene>
<organism evidence="2 3">
    <name type="scientific">Timema podura</name>
    <name type="common">Walking stick</name>
    <dbReference type="NCBI Taxonomy" id="61482"/>
    <lineage>
        <taxon>Eukaryota</taxon>
        <taxon>Metazoa</taxon>
        <taxon>Ecdysozoa</taxon>
        <taxon>Arthropoda</taxon>
        <taxon>Hexapoda</taxon>
        <taxon>Insecta</taxon>
        <taxon>Pterygota</taxon>
        <taxon>Neoptera</taxon>
        <taxon>Polyneoptera</taxon>
        <taxon>Phasmatodea</taxon>
        <taxon>Timematodea</taxon>
        <taxon>Timematoidea</taxon>
        <taxon>Timematidae</taxon>
        <taxon>Timema</taxon>
    </lineage>
</organism>
<dbReference type="EMBL" id="CAJPIN010000431">
    <property type="protein sequence ID" value="CAG2053498.1"/>
    <property type="molecule type" value="Genomic_DNA"/>
</dbReference>
<keyword evidence="1" id="KW-0175">Coiled coil</keyword>
<evidence type="ECO:0000256" key="1">
    <source>
        <dbReference type="SAM" id="Coils"/>
    </source>
</evidence>
<name>A0ABN7NCE0_TIMPD</name>
<evidence type="ECO:0000313" key="3">
    <source>
        <dbReference type="Proteomes" id="UP001153148"/>
    </source>
</evidence>
<dbReference type="PANTHER" id="PTHR43941">
    <property type="entry name" value="STRUCTURAL MAINTENANCE OF CHROMOSOMES PROTEIN 2"/>
    <property type="match status" value="1"/>
</dbReference>
<dbReference type="Proteomes" id="UP001153148">
    <property type="component" value="Unassembled WGS sequence"/>
</dbReference>
<feature type="coiled-coil region" evidence="1">
    <location>
        <begin position="52"/>
        <end position="114"/>
    </location>
</feature>
<comment type="caution">
    <text evidence="2">The sequence shown here is derived from an EMBL/GenBank/DDBJ whole genome shotgun (WGS) entry which is preliminary data.</text>
</comment>
<reference evidence="2" key="1">
    <citation type="submission" date="2021-03" db="EMBL/GenBank/DDBJ databases">
        <authorList>
            <person name="Tran Van P."/>
        </authorList>
    </citation>
    <scope>NUCLEOTIDE SEQUENCE</scope>
</reference>